<dbReference type="EMBL" id="HBHI01024108">
    <property type="protein sequence ID" value="CAD9690629.1"/>
    <property type="molecule type" value="Transcribed_RNA"/>
</dbReference>
<sequence>MPPPTILAQIRQSLGRALRETGQALDRVGSRGRSHAESTRRWGDDPYKFEDHLSRHRNRMPLLRRGCPQINENVALITPCSSLIGSVCIGEGSSVWYGSILKADTCNNGMGHGFKVESAWRNLNKAERAKDNWMSGDPGGGSITVGKGTNIQDGCIVTAKDDHTIIGDGVTVGHCAQIHSSKVNDNCLIGMGSILQSGSVIDSFSFIAAGAVVGKGVHVPSGELWVGNPARKLRDLSEDEKQKLIYQAEKYVSVARNQNNVMELGGNMSNNTLIDDHLMIPNDNDAQKSEKQQTSNENVSHDFKR</sequence>
<dbReference type="InterPro" id="IPR047324">
    <property type="entry name" value="LbH_gamma_CA-like"/>
</dbReference>
<organism evidence="2">
    <name type="scientific">Eucampia antarctica</name>
    <dbReference type="NCBI Taxonomy" id="49252"/>
    <lineage>
        <taxon>Eukaryota</taxon>
        <taxon>Sar</taxon>
        <taxon>Stramenopiles</taxon>
        <taxon>Ochrophyta</taxon>
        <taxon>Bacillariophyta</taxon>
        <taxon>Mediophyceae</taxon>
        <taxon>Biddulphiophycidae</taxon>
        <taxon>Hemiaulales</taxon>
        <taxon>Hemiaulaceae</taxon>
        <taxon>Eucampia</taxon>
    </lineage>
</organism>
<proteinExistence type="predicted"/>
<accession>A0A7S2S611</accession>
<dbReference type="AlphaFoldDB" id="A0A7S2S611"/>
<dbReference type="InterPro" id="IPR050484">
    <property type="entry name" value="Transf_Hexapept/Carb_Anhydrase"/>
</dbReference>
<dbReference type="CDD" id="cd04645">
    <property type="entry name" value="LbH_gamma_CA_like"/>
    <property type="match status" value="1"/>
</dbReference>
<feature type="region of interest" description="Disordered" evidence="1">
    <location>
        <begin position="274"/>
        <end position="305"/>
    </location>
</feature>
<gene>
    <name evidence="2" type="ORF">EANT1437_LOCUS12370</name>
</gene>
<evidence type="ECO:0000256" key="1">
    <source>
        <dbReference type="SAM" id="MobiDB-lite"/>
    </source>
</evidence>
<dbReference type="Gene3D" id="2.160.10.10">
    <property type="entry name" value="Hexapeptide repeat proteins"/>
    <property type="match status" value="1"/>
</dbReference>
<dbReference type="PANTHER" id="PTHR13061:SF29">
    <property type="entry name" value="GAMMA CARBONIC ANHYDRASE-LIKE 1, MITOCHONDRIAL-RELATED"/>
    <property type="match status" value="1"/>
</dbReference>
<protein>
    <submittedName>
        <fullName evidence="2">Uncharacterized protein</fullName>
    </submittedName>
</protein>
<evidence type="ECO:0000313" key="2">
    <source>
        <dbReference type="EMBL" id="CAD9690629.1"/>
    </source>
</evidence>
<feature type="compositionally biased region" description="Basic and acidic residues" evidence="1">
    <location>
        <begin position="34"/>
        <end position="43"/>
    </location>
</feature>
<dbReference type="InterPro" id="IPR011004">
    <property type="entry name" value="Trimer_LpxA-like_sf"/>
</dbReference>
<name>A0A7S2S611_9STRA</name>
<dbReference type="SUPFAM" id="SSF51161">
    <property type="entry name" value="Trimeric LpxA-like enzymes"/>
    <property type="match status" value="1"/>
</dbReference>
<dbReference type="PANTHER" id="PTHR13061">
    <property type="entry name" value="DYNACTIN SUBUNIT P25"/>
    <property type="match status" value="1"/>
</dbReference>
<reference evidence="2" key="1">
    <citation type="submission" date="2021-01" db="EMBL/GenBank/DDBJ databases">
        <authorList>
            <person name="Corre E."/>
            <person name="Pelletier E."/>
            <person name="Niang G."/>
            <person name="Scheremetjew M."/>
            <person name="Finn R."/>
            <person name="Kale V."/>
            <person name="Holt S."/>
            <person name="Cochrane G."/>
            <person name="Meng A."/>
            <person name="Brown T."/>
            <person name="Cohen L."/>
        </authorList>
    </citation>
    <scope>NUCLEOTIDE SEQUENCE</scope>
    <source>
        <strain evidence="2">CCMP1452</strain>
    </source>
</reference>
<feature type="region of interest" description="Disordered" evidence="1">
    <location>
        <begin position="24"/>
        <end position="43"/>
    </location>
</feature>